<dbReference type="SUPFAM" id="SSF52799">
    <property type="entry name" value="(Phosphotyrosine protein) phosphatases II"/>
    <property type="match status" value="1"/>
</dbReference>
<dbReference type="GO" id="GO:0008579">
    <property type="term" value="F:JUN kinase phosphatase activity"/>
    <property type="evidence" value="ECO:0007669"/>
    <property type="project" value="TreeGrafter"/>
</dbReference>
<dbReference type="STRING" id="2656787.A0A370U0U9"/>
<accession>A0A370U0U9</accession>
<evidence type="ECO:0000256" key="2">
    <source>
        <dbReference type="ARBA" id="ARBA00022912"/>
    </source>
</evidence>
<dbReference type="InterPro" id="IPR000340">
    <property type="entry name" value="Dual-sp_phosphatase_cat-dom"/>
</dbReference>
<dbReference type="RefSeq" id="XP_031874057.1">
    <property type="nucleotide sequence ID" value="XM_032010003.1"/>
</dbReference>
<dbReference type="GO" id="GO:0005737">
    <property type="term" value="C:cytoplasm"/>
    <property type="evidence" value="ECO:0007669"/>
    <property type="project" value="TreeGrafter"/>
</dbReference>
<name>A0A370U0U9_9HELO</name>
<dbReference type="CDD" id="cd14498">
    <property type="entry name" value="DSP"/>
    <property type="match status" value="1"/>
</dbReference>
<evidence type="ECO:0000256" key="1">
    <source>
        <dbReference type="ARBA" id="ARBA00022801"/>
    </source>
</evidence>
<keyword evidence="2" id="KW-0904">Protein phosphatase</keyword>
<dbReference type="PANTHER" id="PTHR46377">
    <property type="entry name" value="DUAL SPECIFICITY PROTEIN PHOSPHATASE 19"/>
    <property type="match status" value="1"/>
</dbReference>
<sequence length="132" mass="14669">MTEQKEPSGAVEIIPGLDLSSFPDTIDSKYTHVLNMCMTPNNMASHPPEILRIPLLDWDDITLHIPKILEFIDTALQDPQNRILVHCALGVNRSASAVTTYLCHRTGTNSSTALEYIKTKNPEAQPSPIFLQ</sequence>
<dbReference type="GeneID" id="43594229"/>
<dbReference type="PANTHER" id="PTHR46377:SF1">
    <property type="entry name" value="DUAL SPECIFICITY PROTEIN PHOSPHATASE 19"/>
    <property type="match status" value="1"/>
</dbReference>
<dbReference type="AlphaFoldDB" id="A0A370U0U9"/>
<gene>
    <name evidence="4" type="ORF">BP5553_01380</name>
</gene>
<reference evidence="4 5" key="1">
    <citation type="journal article" date="2018" name="IMA Fungus">
        <title>IMA Genome-F 9: Draft genome sequence of Annulohypoxylon stygium, Aspergillus mulundensis, Berkeleyomyces basicola (syn. Thielaviopsis basicola), Ceratocystis smalleyi, two Cercospora beticola strains, Coleophoma cylindrospora, Fusarium fracticaudum, Phialophora cf. hyalina, and Morchella septimelata.</title>
        <authorList>
            <person name="Wingfield B.D."/>
            <person name="Bills G.F."/>
            <person name="Dong Y."/>
            <person name="Huang W."/>
            <person name="Nel W.J."/>
            <person name="Swalarsk-Parry B.S."/>
            <person name="Vaghefi N."/>
            <person name="Wilken P.M."/>
            <person name="An Z."/>
            <person name="de Beer Z.W."/>
            <person name="De Vos L."/>
            <person name="Chen L."/>
            <person name="Duong T.A."/>
            <person name="Gao Y."/>
            <person name="Hammerbacher A."/>
            <person name="Kikkert J.R."/>
            <person name="Li Y."/>
            <person name="Li H."/>
            <person name="Li K."/>
            <person name="Li Q."/>
            <person name="Liu X."/>
            <person name="Ma X."/>
            <person name="Naidoo K."/>
            <person name="Pethybridge S.J."/>
            <person name="Sun J."/>
            <person name="Steenkamp E.T."/>
            <person name="van der Nest M.A."/>
            <person name="van Wyk S."/>
            <person name="Wingfield M.J."/>
            <person name="Xiong C."/>
            <person name="Yue Q."/>
            <person name="Zhang X."/>
        </authorList>
    </citation>
    <scope>NUCLEOTIDE SEQUENCE [LARGE SCALE GENOMIC DNA]</scope>
    <source>
        <strain evidence="4 5">BP 5553</strain>
    </source>
</reference>
<comment type="caution">
    <text evidence="4">The sequence shown here is derived from an EMBL/GenBank/DDBJ whole genome shotgun (WGS) entry which is preliminary data.</text>
</comment>
<keyword evidence="1" id="KW-0378">Hydrolase</keyword>
<keyword evidence="5" id="KW-1185">Reference proteome</keyword>
<evidence type="ECO:0000313" key="4">
    <source>
        <dbReference type="EMBL" id="RDL41401.1"/>
    </source>
</evidence>
<dbReference type="InterPro" id="IPR020422">
    <property type="entry name" value="TYR_PHOSPHATASE_DUAL_dom"/>
</dbReference>
<protein>
    <recommendedName>
        <fullName evidence="3">Tyrosine specific protein phosphatases domain-containing protein</fullName>
    </recommendedName>
</protein>
<dbReference type="InterPro" id="IPR029021">
    <property type="entry name" value="Prot-tyrosine_phosphatase-like"/>
</dbReference>
<proteinExistence type="predicted"/>
<dbReference type="InterPro" id="IPR016130">
    <property type="entry name" value="Tyr_Pase_AS"/>
</dbReference>
<evidence type="ECO:0000259" key="3">
    <source>
        <dbReference type="PROSITE" id="PS50056"/>
    </source>
</evidence>
<dbReference type="Pfam" id="PF00782">
    <property type="entry name" value="DSPc"/>
    <property type="match status" value="1"/>
</dbReference>
<dbReference type="OrthoDB" id="10252009at2759"/>
<evidence type="ECO:0000313" key="5">
    <source>
        <dbReference type="Proteomes" id="UP000254866"/>
    </source>
</evidence>
<organism evidence="4 5">
    <name type="scientific">Venustampulla echinocandica</name>
    <dbReference type="NCBI Taxonomy" id="2656787"/>
    <lineage>
        <taxon>Eukaryota</taxon>
        <taxon>Fungi</taxon>
        <taxon>Dikarya</taxon>
        <taxon>Ascomycota</taxon>
        <taxon>Pezizomycotina</taxon>
        <taxon>Leotiomycetes</taxon>
        <taxon>Helotiales</taxon>
        <taxon>Pleuroascaceae</taxon>
        <taxon>Venustampulla</taxon>
    </lineage>
</organism>
<dbReference type="Proteomes" id="UP000254866">
    <property type="component" value="Unassembled WGS sequence"/>
</dbReference>
<dbReference type="PROSITE" id="PS50056">
    <property type="entry name" value="TYR_PHOSPHATASE_2"/>
    <property type="match status" value="1"/>
</dbReference>
<feature type="domain" description="Tyrosine specific protein phosphatases" evidence="3">
    <location>
        <begin position="66"/>
        <end position="122"/>
    </location>
</feature>
<dbReference type="EMBL" id="NPIC01000001">
    <property type="protein sequence ID" value="RDL41401.1"/>
    <property type="molecule type" value="Genomic_DNA"/>
</dbReference>
<dbReference type="PROSITE" id="PS00383">
    <property type="entry name" value="TYR_PHOSPHATASE_1"/>
    <property type="match status" value="1"/>
</dbReference>
<dbReference type="Gene3D" id="3.90.190.10">
    <property type="entry name" value="Protein tyrosine phosphatase superfamily"/>
    <property type="match status" value="1"/>
</dbReference>
<dbReference type="InterPro" id="IPR000387">
    <property type="entry name" value="Tyr_Pase_dom"/>
</dbReference>
<dbReference type="SMART" id="SM00195">
    <property type="entry name" value="DSPc"/>
    <property type="match status" value="1"/>
</dbReference>